<evidence type="ECO:0000256" key="3">
    <source>
        <dbReference type="ARBA" id="ARBA00023163"/>
    </source>
</evidence>
<protein>
    <submittedName>
        <fullName evidence="7">Protein RADIALIS-like 6</fullName>
    </submittedName>
</protein>
<comment type="caution">
    <text evidence="7">The sequence shown here is derived from an EMBL/GenBank/DDBJ whole genome shotgun (WGS) entry which is preliminary data.</text>
</comment>
<evidence type="ECO:0000256" key="1">
    <source>
        <dbReference type="ARBA" id="ARBA00004123"/>
    </source>
</evidence>
<dbReference type="Pfam" id="PF23082">
    <property type="entry name" value="Myb_DNA-binding_2"/>
    <property type="match status" value="1"/>
</dbReference>
<dbReference type="SMART" id="SM00717">
    <property type="entry name" value="SANT"/>
    <property type="match status" value="1"/>
</dbReference>
<evidence type="ECO:0000256" key="2">
    <source>
        <dbReference type="ARBA" id="ARBA00023015"/>
    </source>
</evidence>
<reference evidence="7" key="1">
    <citation type="journal article" date="2023" name="Nat. Commun.">
        <title>Diploid and tetraploid genomes of Acorus and the evolution of monocots.</title>
        <authorList>
            <person name="Ma L."/>
            <person name="Liu K.W."/>
            <person name="Li Z."/>
            <person name="Hsiao Y.Y."/>
            <person name="Qi Y."/>
            <person name="Fu T."/>
            <person name="Tang G.D."/>
            <person name="Zhang D."/>
            <person name="Sun W.H."/>
            <person name="Liu D.K."/>
            <person name="Li Y."/>
            <person name="Chen G.Z."/>
            <person name="Liu X.D."/>
            <person name="Liao X.Y."/>
            <person name="Jiang Y.T."/>
            <person name="Yu X."/>
            <person name="Hao Y."/>
            <person name="Huang J."/>
            <person name="Zhao X.W."/>
            <person name="Ke S."/>
            <person name="Chen Y.Y."/>
            <person name="Wu W.L."/>
            <person name="Hsu J.L."/>
            <person name="Lin Y.F."/>
            <person name="Huang M.D."/>
            <person name="Li C.Y."/>
            <person name="Huang L."/>
            <person name="Wang Z.W."/>
            <person name="Zhao X."/>
            <person name="Zhong W.Y."/>
            <person name="Peng D.H."/>
            <person name="Ahmad S."/>
            <person name="Lan S."/>
            <person name="Zhang J.S."/>
            <person name="Tsai W.C."/>
            <person name="Van de Peer Y."/>
            <person name="Liu Z.J."/>
        </authorList>
    </citation>
    <scope>NUCLEOTIDE SEQUENCE</scope>
    <source>
        <strain evidence="7">CP</strain>
    </source>
</reference>
<dbReference type="FunFam" id="1.10.10.60:FF:000154">
    <property type="entry name" value="Transcription factor SRM1"/>
    <property type="match status" value="1"/>
</dbReference>
<dbReference type="InterPro" id="IPR017884">
    <property type="entry name" value="SANT_dom"/>
</dbReference>
<dbReference type="PANTHER" id="PTHR43952">
    <property type="entry name" value="MYB FAMILY TRANSCRIPTION FACTOR-RELATED"/>
    <property type="match status" value="1"/>
</dbReference>
<sequence length="77" mass="8983">MSTRNSSSTWSREENKQFEKALAKYDKDTADRWHNVAKLVGGKSVEEVKRHFDILMEDLRRIDSDQVPLPIYKSSGR</sequence>
<keyword evidence="3" id="KW-0804">Transcription</keyword>
<keyword evidence="2" id="KW-0805">Transcription regulation</keyword>
<organism evidence="7 8">
    <name type="scientific">Acorus calamus</name>
    <name type="common">Sweet flag</name>
    <dbReference type="NCBI Taxonomy" id="4465"/>
    <lineage>
        <taxon>Eukaryota</taxon>
        <taxon>Viridiplantae</taxon>
        <taxon>Streptophyta</taxon>
        <taxon>Embryophyta</taxon>
        <taxon>Tracheophyta</taxon>
        <taxon>Spermatophyta</taxon>
        <taxon>Magnoliopsida</taxon>
        <taxon>Liliopsida</taxon>
        <taxon>Acoraceae</taxon>
        <taxon>Acorus</taxon>
    </lineage>
</organism>
<dbReference type="GO" id="GO:0003700">
    <property type="term" value="F:DNA-binding transcription factor activity"/>
    <property type="evidence" value="ECO:0007669"/>
    <property type="project" value="InterPro"/>
</dbReference>
<dbReference type="PROSITE" id="PS50090">
    <property type="entry name" value="MYB_LIKE"/>
    <property type="match status" value="1"/>
</dbReference>
<evidence type="ECO:0000259" key="5">
    <source>
        <dbReference type="PROSITE" id="PS50090"/>
    </source>
</evidence>
<proteinExistence type="predicted"/>
<dbReference type="SUPFAM" id="SSF46689">
    <property type="entry name" value="Homeodomain-like"/>
    <property type="match status" value="1"/>
</dbReference>
<accession>A0AAV9FIM6</accession>
<dbReference type="AlphaFoldDB" id="A0AAV9FIM6"/>
<evidence type="ECO:0000313" key="8">
    <source>
        <dbReference type="Proteomes" id="UP001180020"/>
    </source>
</evidence>
<dbReference type="InterPro" id="IPR001005">
    <property type="entry name" value="SANT/Myb"/>
</dbReference>
<evidence type="ECO:0000313" key="7">
    <source>
        <dbReference type="EMBL" id="KAK1324278.1"/>
    </source>
</evidence>
<gene>
    <name evidence="7" type="primary">RL6</name>
    <name evidence="7" type="ORF">QJS10_CPA01g01176</name>
</gene>
<dbReference type="GO" id="GO:0005634">
    <property type="term" value="C:nucleus"/>
    <property type="evidence" value="ECO:0007669"/>
    <property type="project" value="UniProtKB-SubCell"/>
</dbReference>
<evidence type="ECO:0000259" key="6">
    <source>
        <dbReference type="PROSITE" id="PS51293"/>
    </source>
</evidence>
<dbReference type="Proteomes" id="UP001180020">
    <property type="component" value="Unassembled WGS sequence"/>
</dbReference>
<keyword evidence="4" id="KW-0539">Nucleus</keyword>
<feature type="domain" description="SANT" evidence="6">
    <location>
        <begin position="5"/>
        <end position="52"/>
    </location>
</feature>
<dbReference type="InterPro" id="IPR009057">
    <property type="entry name" value="Homeodomain-like_sf"/>
</dbReference>
<name>A0AAV9FIM6_ACOCL</name>
<dbReference type="EMBL" id="JAUJYO010000001">
    <property type="protein sequence ID" value="KAK1324278.1"/>
    <property type="molecule type" value="Genomic_DNA"/>
</dbReference>
<dbReference type="InterPro" id="IPR044636">
    <property type="entry name" value="RADIALIS-like"/>
</dbReference>
<comment type="subcellular location">
    <subcellularLocation>
        <location evidence="1">Nucleus</location>
    </subcellularLocation>
</comment>
<dbReference type="CDD" id="cd00167">
    <property type="entry name" value="SANT"/>
    <property type="match status" value="1"/>
</dbReference>
<dbReference type="PROSITE" id="PS51293">
    <property type="entry name" value="SANT"/>
    <property type="match status" value="1"/>
</dbReference>
<reference evidence="7" key="2">
    <citation type="submission" date="2023-06" db="EMBL/GenBank/DDBJ databases">
        <authorList>
            <person name="Ma L."/>
            <person name="Liu K.-W."/>
            <person name="Li Z."/>
            <person name="Hsiao Y.-Y."/>
            <person name="Qi Y."/>
            <person name="Fu T."/>
            <person name="Tang G."/>
            <person name="Zhang D."/>
            <person name="Sun W.-H."/>
            <person name="Liu D.-K."/>
            <person name="Li Y."/>
            <person name="Chen G.-Z."/>
            <person name="Liu X.-D."/>
            <person name="Liao X.-Y."/>
            <person name="Jiang Y.-T."/>
            <person name="Yu X."/>
            <person name="Hao Y."/>
            <person name="Huang J."/>
            <person name="Zhao X.-W."/>
            <person name="Ke S."/>
            <person name="Chen Y.-Y."/>
            <person name="Wu W.-L."/>
            <person name="Hsu J.-L."/>
            <person name="Lin Y.-F."/>
            <person name="Huang M.-D."/>
            <person name="Li C.-Y."/>
            <person name="Huang L."/>
            <person name="Wang Z.-W."/>
            <person name="Zhao X."/>
            <person name="Zhong W.-Y."/>
            <person name="Peng D.-H."/>
            <person name="Ahmad S."/>
            <person name="Lan S."/>
            <person name="Zhang J.-S."/>
            <person name="Tsai W.-C."/>
            <person name="Van De Peer Y."/>
            <person name="Liu Z.-J."/>
        </authorList>
    </citation>
    <scope>NUCLEOTIDE SEQUENCE</scope>
    <source>
        <strain evidence="7">CP</strain>
        <tissue evidence="7">Leaves</tissue>
    </source>
</reference>
<dbReference type="Gene3D" id="1.10.10.60">
    <property type="entry name" value="Homeodomain-like"/>
    <property type="match status" value="1"/>
</dbReference>
<feature type="domain" description="Myb-like" evidence="5">
    <location>
        <begin position="2"/>
        <end position="56"/>
    </location>
</feature>
<dbReference type="PANTHER" id="PTHR43952:SF75">
    <property type="entry name" value="PROTEIN RADIALIS-LIKE 6"/>
    <property type="match status" value="1"/>
</dbReference>
<keyword evidence="8" id="KW-1185">Reference proteome</keyword>
<evidence type="ECO:0000256" key="4">
    <source>
        <dbReference type="ARBA" id="ARBA00023242"/>
    </source>
</evidence>